<name>A0ABT5T9P7_9RHOB</name>
<feature type="domain" description="Translocation and assembly module TamB C-terminal" evidence="6">
    <location>
        <begin position="935"/>
        <end position="1282"/>
    </location>
</feature>
<feature type="signal peptide" evidence="5">
    <location>
        <begin position="1"/>
        <end position="24"/>
    </location>
</feature>
<evidence type="ECO:0000259" key="6">
    <source>
        <dbReference type="Pfam" id="PF04357"/>
    </source>
</evidence>
<keyword evidence="2" id="KW-0812">Transmembrane</keyword>
<organism evidence="7 8">
    <name type="scientific">Roseinatronobacter alkalisoli</name>
    <dbReference type="NCBI Taxonomy" id="3028235"/>
    <lineage>
        <taxon>Bacteria</taxon>
        <taxon>Pseudomonadati</taxon>
        <taxon>Pseudomonadota</taxon>
        <taxon>Alphaproteobacteria</taxon>
        <taxon>Rhodobacterales</taxon>
        <taxon>Paracoccaceae</taxon>
        <taxon>Roseinatronobacter</taxon>
    </lineage>
</organism>
<comment type="subcellular location">
    <subcellularLocation>
        <location evidence="1">Membrane</location>
        <topology evidence="1">Single-pass membrane protein</topology>
    </subcellularLocation>
</comment>
<keyword evidence="4" id="KW-0472">Membrane</keyword>
<evidence type="ECO:0000313" key="7">
    <source>
        <dbReference type="EMBL" id="MDD7971842.1"/>
    </source>
</evidence>
<keyword evidence="3" id="KW-1133">Transmembrane helix</keyword>
<dbReference type="PANTHER" id="PTHR36985">
    <property type="entry name" value="TRANSLOCATION AND ASSEMBLY MODULE SUBUNIT TAMB"/>
    <property type="match status" value="1"/>
</dbReference>
<evidence type="ECO:0000256" key="4">
    <source>
        <dbReference type="ARBA" id="ARBA00023136"/>
    </source>
</evidence>
<evidence type="ECO:0000256" key="2">
    <source>
        <dbReference type="ARBA" id="ARBA00022692"/>
    </source>
</evidence>
<evidence type="ECO:0000256" key="1">
    <source>
        <dbReference type="ARBA" id="ARBA00004167"/>
    </source>
</evidence>
<proteinExistence type="predicted"/>
<accession>A0ABT5T9P7</accession>
<keyword evidence="8" id="KW-1185">Reference proteome</keyword>
<dbReference type="Proteomes" id="UP001431784">
    <property type="component" value="Unassembled WGS sequence"/>
</dbReference>
<feature type="chain" id="PRO_5045682801" evidence="5">
    <location>
        <begin position="25"/>
        <end position="1282"/>
    </location>
</feature>
<dbReference type="EMBL" id="JAQZSM010000010">
    <property type="protein sequence ID" value="MDD7971842.1"/>
    <property type="molecule type" value="Genomic_DNA"/>
</dbReference>
<sequence length="1282" mass="137221">MRILRIISLALVCLMTVLPVTVTAQGLEDIAPEPGESDVGFLTRLLQDSLSDRGRAVRISGFRGALSSRATFDEMTIEDDDGIWLRVTGATLQWNRSALFQRRIEIAEISAQRVEILRAPVSEAPEDLVPLRRFELPELPVSIDLGQLTFDEVVLGAPLLGQELRASVSGRATLADGEGDARLQIDRLDDIAGQFLLDAGFSNDTRILSLDLNVQEAPGGLAVTLLNVPDLPSVALRVQGEGPVDSFDAEIALDTDGQRRVTGEFGLQTTLPGVAQAVRLDLGGDLRPLLQPEFHPFFGGDSRLRTEARRFDDGRLSLDNLHIQTETLQLDGRVRMGADNLPELIDLRGEIRDRDGARVLLPVAGSDTSIEQADLRLVFDASVSDDWELVLDLIGFDNGDIAVESLFVNGLGRITSQGFGEDIDVIDALIDFSALGISARDQGLAEALGRSMTGSVAFIWREGRPLLLPGVLLEGRNFTINGRARLEDGVLFADGQAEFLDISRLSLLAGRPLSGAVRARAEGRIGPERDRFTVQTRFSGDDLTFGQEQLDRLLAGESVISLNADGRGGIVTLHELTAQAQTLRADLRGQVSQQDIRLRGDVDFADLSVLGGDFGGAIDARIAIDGPLEREAVVIEARAQDLTVGQQDANRALRGETLLQIEGRRDGAAFDLTALTLENAVLNLSATGRYAAGASQLDADFTLGSLGSVRPGFGGNIQGGVGLREDGDTRALDLELTARDLRLGNDVANRVLAGTNQVTARVIQRDDTLMIEDARLSGPNLTANISGESVQDRPVMRVDARLRDLALVAPGISGPVTLSGDVRDTGDAFALDLTASGPAGLSVQASGSISRDMRGDLRASGGGDIALINPRLEPRSVQGPARFDLALNGPLALSSVSGTAEATGAQLVLPRRNIRLTDISARAQLSGGRAAIDVQGRAAAGGNVSLTGNIDLTPPLNADLRARLTDVRIQDPQLFQTDVSGDVVISGALTQGPDLAGNLVLDGTEIRIPRVGLVSRGYIPPNIRHQGETATARQTRQRAGIFAGETHGRVRRPSSLDLTIDAPNRIFIRGRGLDAELGGQLRLTGTTADPIPIGQFGLIRGRLDLLGNRFTLNEGFASLQGDLVPFVRLVASTERSGITARIVLEGRADAPEIRFESTPELPEEEVVSLLLFGRGFETLSVLQAAQLASSLATLSGHGEGILERLRRNIGLDDLDVRTTEDGETSVRLGRYLTENIYTDVEIQPQGDSEVSINIDLSPSLTARGRIDNQGRAGIGLFFERDY</sequence>
<evidence type="ECO:0000256" key="3">
    <source>
        <dbReference type="ARBA" id="ARBA00022989"/>
    </source>
</evidence>
<evidence type="ECO:0000313" key="8">
    <source>
        <dbReference type="Proteomes" id="UP001431784"/>
    </source>
</evidence>
<evidence type="ECO:0000256" key="5">
    <source>
        <dbReference type="SAM" id="SignalP"/>
    </source>
</evidence>
<reference evidence="7" key="1">
    <citation type="submission" date="2023-02" db="EMBL/GenBank/DDBJ databases">
        <title>Description of Roseinatronobacter alkalisoli sp. nov., an alkaliphilic bacerium isolated from soda soil.</title>
        <authorList>
            <person name="Wei W."/>
        </authorList>
    </citation>
    <scope>NUCLEOTIDE SEQUENCE</scope>
    <source>
        <strain evidence="7">HJB301</strain>
    </source>
</reference>
<dbReference type="PANTHER" id="PTHR36985:SF1">
    <property type="entry name" value="TRANSLOCATION AND ASSEMBLY MODULE SUBUNIT TAMB"/>
    <property type="match status" value="1"/>
</dbReference>
<protein>
    <submittedName>
        <fullName evidence="7">Translocation/assembly module TamB domain-containing protein</fullName>
    </submittedName>
</protein>
<keyword evidence="5" id="KW-0732">Signal</keyword>
<dbReference type="InterPro" id="IPR007452">
    <property type="entry name" value="TamB_C"/>
</dbReference>
<gene>
    <name evidence="7" type="ORF">PUT78_12085</name>
</gene>
<dbReference type="RefSeq" id="WP_274352519.1">
    <property type="nucleotide sequence ID" value="NZ_JAQZSM010000010.1"/>
</dbReference>
<dbReference type="Pfam" id="PF04357">
    <property type="entry name" value="TamB"/>
    <property type="match status" value="1"/>
</dbReference>
<comment type="caution">
    <text evidence="7">The sequence shown here is derived from an EMBL/GenBank/DDBJ whole genome shotgun (WGS) entry which is preliminary data.</text>
</comment>